<accession>A0ABN2GHH1</accession>
<dbReference type="PANTHER" id="PTHR13136:SF11">
    <property type="entry name" value="TESTIS-EXPRESSED PROTEIN 30"/>
    <property type="match status" value="1"/>
</dbReference>
<keyword evidence="3" id="KW-1185">Reference proteome</keyword>
<dbReference type="SUPFAM" id="SSF53474">
    <property type="entry name" value="alpha/beta-Hydrolases"/>
    <property type="match status" value="1"/>
</dbReference>
<reference evidence="2 3" key="1">
    <citation type="journal article" date="2019" name="Int. J. Syst. Evol. Microbiol.">
        <title>The Global Catalogue of Microorganisms (GCM) 10K type strain sequencing project: providing services to taxonomists for standard genome sequencing and annotation.</title>
        <authorList>
            <consortium name="The Broad Institute Genomics Platform"/>
            <consortium name="The Broad Institute Genome Sequencing Center for Infectious Disease"/>
            <person name="Wu L."/>
            <person name="Ma J."/>
        </authorList>
    </citation>
    <scope>NUCLEOTIDE SEQUENCE [LARGE SCALE GENOMIC DNA]</scope>
    <source>
        <strain evidence="2 3">JCM 14718</strain>
    </source>
</reference>
<dbReference type="InterPro" id="IPR029058">
    <property type="entry name" value="AB_hydrolase_fold"/>
</dbReference>
<dbReference type="EMBL" id="BAAANY010000008">
    <property type="protein sequence ID" value="GAA1671363.1"/>
    <property type="molecule type" value="Genomic_DNA"/>
</dbReference>
<dbReference type="Gene3D" id="3.40.50.1820">
    <property type="entry name" value="alpha/beta hydrolase"/>
    <property type="match status" value="1"/>
</dbReference>
<evidence type="ECO:0000313" key="3">
    <source>
        <dbReference type="Proteomes" id="UP001500618"/>
    </source>
</evidence>
<comment type="caution">
    <text evidence="2">The sequence shown here is derived from an EMBL/GenBank/DDBJ whole genome shotgun (WGS) entry which is preliminary data.</text>
</comment>
<evidence type="ECO:0000259" key="1">
    <source>
        <dbReference type="Pfam" id="PF20408"/>
    </source>
</evidence>
<dbReference type="PANTHER" id="PTHR13136">
    <property type="entry name" value="TESTIS DEVELOPMENT PROTEIN PRTD"/>
    <property type="match status" value="1"/>
</dbReference>
<proteinExistence type="predicted"/>
<sequence length="209" mass="21668">MGNTELVPTPAGNARITWFAADEPRAVVMLGHGASTGIDARDLQWLATVLPRHGSTVALVEQPWLVAGGPGGVDNASLDAAWLAVLPKVAQPGLPLISGGRSAGSRVACRTAKEAGVDAVLALAFPLHAYGRPNEMWNLTELTGNGQPTLVVQGGRDPFGTVREFPAVPPNVELVEVAGGDHVFSVPGNQEKALATISDAVLCWIGKVC</sequence>
<protein>
    <recommendedName>
        <fullName evidence="1">KANL3/Tex30 alpha/beta hydrolase-like domain-containing protein</fullName>
    </recommendedName>
</protein>
<organism evidence="2 3">
    <name type="scientific">Fodinicola feengrottensis</name>
    <dbReference type="NCBI Taxonomy" id="435914"/>
    <lineage>
        <taxon>Bacteria</taxon>
        <taxon>Bacillati</taxon>
        <taxon>Actinomycetota</taxon>
        <taxon>Actinomycetes</taxon>
        <taxon>Mycobacteriales</taxon>
        <taxon>Fodinicola</taxon>
    </lineage>
</organism>
<gene>
    <name evidence="2" type="ORF">GCM10009765_20990</name>
</gene>
<evidence type="ECO:0000313" key="2">
    <source>
        <dbReference type="EMBL" id="GAA1671363.1"/>
    </source>
</evidence>
<feature type="domain" description="KANL3/Tex30 alpha/beta hydrolase-like" evidence="1">
    <location>
        <begin position="25"/>
        <end position="194"/>
    </location>
</feature>
<dbReference type="InterPro" id="IPR046879">
    <property type="entry name" value="KANL3/Tex30_Abhydrolase"/>
</dbReference>
<dbReference type="Proteomes" id="UP001500618">
    <property type="component" value="Unassembled WGS sequence"/>
</dbReference>
<dbReference type="RefSeq" id="WP_163572593.1">
    <property type="nucleotide sequence ID" value="NZ_BAAANY010000008.1"/>
</dbReference>
<name>A0ABN2GHH1_9ACTN</name>
<dbReference type="InterPro" id="IPR026555">
    <property type="entry name" value="NSL3/Tex30"/>
</dbReference>
<dbReference type="Pfam" id="PF20408">
    <property type="entry name" value="Abhydrolase_11"/>
    <property type="match status" value="1"/>
</dbReference>